<dbReference type="RefSeq" id="XP_062724096.1">
    <property type="nucleotide sequence ID" value="XM_062866731.1"/>
</dbReference>
<dbReference type="PANTHER" id="PTHR38790">
    <property type="entry name" value="2EXR DOMAIN-CONTAINING PROTEIN-RELATED"/>
    <property type="match status" value="1"/>
</dbReference>
<dbReference type="EMBL" id="JAUDZG010000002">
    <property type="protein sequence ID" value="KAK3308316.1"/>
    <property type="molecule type" value="Genomic_DNA"/>
</dbReference>
<dbReference type="AlphaFoldDB" id="A0AAJ0GY37"/>
<evidence type="ECO:0000313" key="3">
    <source>
        <dbReference type="EMBL" id="KAK3308316.1"/>
    </source>
</evidence>
<dbReference type="InterPro" id="IPR056632">
    <property type="entry name" value="DUF7730"/>
</dbReference>
<organism evidence="3 4">
    <name type="scientific">Chaetomium strumarium</name>
    <dbReference type="NCBI Taxonomy" id="1170767"/>
    <lineage>
        <taxon>Eukaryota</taxon>
        <taxon>Fungi</taxon>
        <taxon>Dikarya</taxon>
        <taxon>Ascomycota</taxon>
        <taxon>Pezizomycotina</taxon>
        <taxon>Sordariomycetes</taxon>
        <taxon>Sordariomycetidae</taxon>
        <taxon>Sordariales</taxon>
        <taxon>Chaetomiaceae</taxon>
        <taxon>Chaetomium</taxon>
    </lineage>
</organism>
<feature type="region of interest" description="Disordered" evidence="1">
    <location>
        <begin position="1"/>
        <end position="24"/>
    </location>
</feature>
<name>A0AAJ0GY37_9PEZI</name>
<reference evidence="3" key="1">
    <citation type="journal article" date="2023" name="Mol. Phylogenet. Evol.">
        <title>Genome-scale phylogeny and comparative genomics of the fungal order Sordariales.</title>
        <authorList>
            <person name="Hensen N."/>
            <person name="Bonometti L."/>
            <person name="Westerberg I."/>
            <person name="Brannstrom I.O."/>
            <person name="Guillou S."/>
            <person name="Cros-Aarteil S."/>
            <person name="Calhoun S."/>
            <person name="Haridas S."/>
            <person name="Kuo A."/>
            <person name="Mondo S."/>
            <person name="Pangilinan J."/>
            <person name="Riley R."/>
            <person name="LaButti K."/>
            <person name="Andreopoulos B."/>
            <person name="Lipzen A."/>
            <person name="Chen C."/>
            <person name="Yan M."/>
            <person name="Daum C."/>
            <person name="Ng V."/>
            <person name="Clum A."/>
            <person name="Steindorff A."/>
            <person name="Ohm R.A."/>
            <person name="Martin F."/>
            <person name="Silar P."/>
            <person name="Natvig D.O."/>
            <person name="Lalanne C."/>
            <person name="Gautier V."/>
            <person name="Ament-Velasquez S.L."/>
            <person name="Kruys A."/>
            <person name="Hutchinson M.I."/>
            <person name="Powell A.J."/>
            <person name="Barry K."/>
            <person name="Miller A.N."/>
            <person name="Grigoriev I.V."/>
            <person name="Debuchy R."/>
            <person name="Gladieux P."/>
            <person name="Hiltunen Thoren M."/>
            <person name="Johannesson H."/>
        </authorList>
    </citation>
    <scope>NUCLEOTIDE SEQUENCE</scope>
    <source>
        <strain evidence="3">CBS 333.67</strain>
    </source>
</reference>
<dbReference type="GeneID" id="87885560"/>
<dbReference type="Pfam" id="PF24864">
    <property type="entry name" value="DUF7730"/>
    <property type="match status" value="1"/>
</dbReference>
<gene>
    <name evidence="3" type="ORF">B0T15DRAFT_490905</name>
</gene>
<keyword evidence="4" id="KW-1185">Reference proteome</keyword>
<evidence type="ECO:0000259" key="2">
    <source>
        <dbReference type="Pfam" id="PF24864"/>
    </source>
</evidence>
<feature type="domain" description="DUF7730" evidence="2">
    <location>
        <begin position="24"/>
        <end position="251"/>
    </location>
</feature>
<comment type="caution">
    <text evidence="3">The sequence shown here is derived from an EMBL/GenBank/DDBJ whole genome shotgun (WGS) entry which is preliminary data.</text>
</comment>
<reference evidence="3" key="2">
    <citation type="submission" date="2023-06" db="EMBL/GenBank/DDBJ databases">
        <authorList>
            <consortium name="Lawrence Berkeley National Laboratory"/>
            <person name="Mondo S.J."/>
            <person name="Hensen N."/>
            <person name="Bonometti L."/>
            <person name="Westerberg I."/>
            <person name="Brannstrom I.O."/>
            <person name="Guillou S."/>
            <person name="Cros-Aarteil S."/>
            <person name="Calhoun S."/>
            <person name="Haridas S."/>
            <person name="Kuo A."/>
            <person name="Pangilinan J."/>
            <person name="Riley R."/>
            <person name="Labutti K."/>
            <person name="Andreopoulos B."/>
            <person name="Lipzen A."/>
            <person name="Chen C."/>
            <person name="Yanf M."/>
            <person name="Daum C."/>
            <person name="Ng V."/>
            <person name="Clum A."/>
            <person name="Steindorff A."/>
            <person name="Ohm R."/>
            <person name="Martin F."/>
            <person name="Silar P."/>
            <person name="Natvig D."/>
            <person name="Lalanne C."/>
            <person name="Gautier V."/>
            <person name="Ament-Velasquez S.L."/>
            <person name="Kruys A."/>
            <person name="Hutchinson M.I."/>
            <person name="Powell A.J."/>
            <person name="Barry K."/>
            <person name="Miller A.N."/>
            <person name="Grigoriev I.V."/>
            <person name="Debuchy R."/>
            <person name="Gladieux P."/>
            <person name="Thoren M.H."/>
            <person name="Johannesson H."/>
        </authorList>
    </citation>
    <scope>NUCLEOTIDE SEQUENCE</scope>
    <source>
        <strain evidence="3">CBS 333.67</strain>
    </source>
</reference>
<evidence type="ECO:0000256" key="1">
    <source>
        <dbReference type="SAM" id="MobiDB-lite"/>
    </source>
</evidence>
<dbReference type="Proteomes" id="UP001273166">
    <property type="component" value="Unassembled WGS sequence"/>
</dbReference>
<evidence type="ECO:0000313" key="4">
    <source>
        <dbReference type="Proteomes" id="UP001273166"/>
    </source>
</evidence>
<accession>A0AAJ0GY37</accession>
<sequence length="299" mass="34325">MDVANSANFPVDDPASCSAEPRRKQRASPIFGKLPPELRALIFTELFGRRRVHLEFMPHPTRADKVGNRRRWRHGICEDEWDVPFGRVIGRSHYCLTSARRRVLDISMLFTCWQALAEGIPVLYQSNVFLIINTSSRRRPVDDIRSLQAKIPKHWPLIRSLEIKWEVAAFDRNQASMVPHLWGREAYESLWDALAEMPALAHLRIAVLMPRFCSRSEPNISFDELRDVYLTPILRLKGLRTCELTMPKSYRPVSDGEEWESFMARSGRGQYHISWSDDSGLVPSEPALAGMSRALIALT</sequence>
<proteinExistence type="predicted"/>
<protein>
    <recommendedName>
        <fullName evidence="2">DUF7730 domain-containing protein</fullName>
    </recommendedName>
</protein>